<dbReference type="PANTHER" id="PTHR13504">
    <property type="entry name" value="FIDO DOMAIN-CONTAINING PROTEIN DDB_G0283145"/>
    <property type="match status" value="1"/>
</dbReference>
<dbReference type="InterPro" id="IPR003812">
    <property type="entry name" value="Fido"/>
</dbReference>
<accession>A0A2H3BMY7</accession>
<dbReference type="EMBL" id="KZ293436">
    <property type="protein sequence ID" value="PBK67398.1"/>
    <property type="molecule type" value="Genomic_DNA"/>
</dbReference>
<dbReference type="PANTHER" id="PTHR13504:SF38">
    <property type="entry name" value="FIDO DOMAIN-CONTAINING PROTEIN"/>
    <property type="match status" value="1"/>
</dbReference>
<evidence type="ECO:0000313" key="5">
    <source>
        <dbReference type="Proteomes" id="UP000218334"/>
    </source>
</evidence>
<evidence type="ECO:0000256" key="1">
    <source>
        <dbReference type="PIRSR" id="PIRSR640198-1"/>
    </source>
</evidence>
<gene>
    <name evidence="4" type="ORF">ARMSODRAFT_1085939</name>
</gene>
<keyword evidence="2" id="KW-0547">Nucleotide-binding</keyword>
<evidence type="ECO:0000313" key="4">
    <source>
        <dbReference type="EMBL" id="PBK67398.1"/>
    </source>
</evidence>
<keyword evidence="5" id="KW-1185">Reference proteome</keyword>
<dbReference type="AlphaFoldDB" id="A0A2H3BMY7"/>
<feature type="active site" evidence="1">
    <location>
        <position position="372"/>
    </location>
</feature>
<dbReference type="Gene3D" id="1.10.3290.10">
    <property type="entry name" value="Fido-like domain"/>
    <property type="match status" value="1"/>
</dbReference>
<organism evidence="4 5">
    <name type="scientific">Armillaria solidipes</name>
    <dbReference type="NCBI Taxonomy" id="1076256"/>
    <lineage>
        <taxon>Eukaryota</taxon>
        <taxon>Fungi</taxon>
        <taxon>Dikarya</taxon>
        <taxon>Basidiomycota</taxon>
        <taxon>Agaricomycotina</taxon>
        <taxon>Agaricomycetes</taxon>
        <taxon>Agaricomycetidae</taxon>
        <taxon>Agaricales</taxon>
        <taxon>Marasmiineae</taxon>
        <taxon>Physalacriaceae</taxon>
        <taxon>Armillaria</taxon>
    </lineage>
</organism>
<dbReference type="Pfam" id="PF02661">
    <property type="entry name" value="Fic"/>
    <property type="match status" value="1"/>
</dbReference>
<dbReference type="Proteomes" id="UP000218334">
    <property type="component" value="Unassembled WGS sequence"/>
</dbReference>
<dbReference type="PROSITE" id="PS51459">
    <property type="entry name" value="FIDO"/>
    <property type="match status" value="1"/>
</dbReference>
<dbReference type="SUPFAM" id="SSF140931">
    <property type="entry name" value="Fic-like"/>
    <property type="match status" value="1"/>
</dbReference>
<dbReference type="GO" id="GO:0005524">
    <property type="term" value="F:ATP binding"/>
    <property type="evidence" value="ECO:0007669"/>
    <property type="project" value="UniProtKB-KW"/>
</dbReference>
<evidence type="ECO:0000259" key="3">
    <source>
        <dbReference type="PROSITE" id="PS51459"/>
    </source>
</evidence>
<proteinExistence type="predicted"/>
<feature type="domain" description="Fido" evidence="3">
    <location>
        <begin position="271"/>
        <end position="429"/>
    </location>
</feature>
<dbReference type="InterPro" id="IPR040198">
    <property type="entry name" value="Fido_containing"/>
</dbReference>
<feature type="binding site" evidence="2">
    <location>
        <begin position="376"/>
        <end position="383"/>
    </location>
    <ligand>
        <name>ATP</name>
        <dbReference type="ChEBI" id="CHEBI:30616"/>
    </ligand>
</feature>
<reference evidence="5" key="1">
    <citation type="journal article" date="2017" name="Nat. Ecol. Evol.">
        <title>Genome expansion and lineage-specific genetic innovations in the forest pathogenic fungi Armillaria.</title>
        <authorList>
            <person name="Sipos G."/>
            <person name="Prasanna A.N."/>
            <person name="Walter M.C."/>
            <person name="O'Connor E."/>
            <person name="Balint B."/>
            <person name="Krizsan K."/>
            <person name="Kiss B."/>
            <person name="Hess J."/>
            <person name="Varga T."/>
            <person name="Slot J."/>
            <person name="Riley R."/>
            <person name="Boka B."/>
            <person name="Rigling D."/>
            <person name="Barry K."/>
            <person name="Lee J."/>
            <person name="Mihaltcheva S."/>
            <person name="LaButti K."/>
            <person name="Lipzen A."/>
            <person name="Waldron R."/>
            <person name="Moloney N.M."/>
            <person name="Sperisen C."/>
            <person name="Kredics L."/>
            <person name="Vagvoelgyi C."/>
            <person name="Patrignani A."/>
            <person name="Fitzpatrick D."/>
            <person name="Nagy I."/>
            <person name="Doyle S."/>
            <person name="Anderson J.B."/>
            <person name="Grigoriev I.V."/>
            <person name="Gueldener U."/>
            <person name="Muensterkoetter M."/>
            <person name="Nagy L.G."/>
        </authorList>
    </citation>
    <scope>NUCLEOTIDE SEQUENCE [LARGE SCALE GENOMIC DNA]</scope>
    <source>
        <strain evidence="5">28-4</strain>
    </source>
</reference>
<evidence type="ECO:0000256" key="2">
    <source>
        <dbReference type="PIRSR" id="PIRSR640198-2"/>
    </source>
</evidence>
<sequence>MSVQTLEFAPNFALGIPVTEHPPDLNKVWTRSDFLNTDTAVATTAYRRFYLHYRQLSGPALEQRTMLPGCTQGEDSRLTVIFSGAAKIYAENIQSDMPDPRIAMQFSQLLFLMASPAAALEVATELEKRMRVPCPYLQEYIQSLQNNISDTLRQTQLDIQDGQSKGAIHFVYAPGCIEGIPQQHPPLRFLFPSKKERAVSDAEAERLLRSISVNTNLIEGVFSLPVNVTRKLIIDGSLQLPRPFDLTFVASILKDSREAIGLTLDHRQEEFSVDLVQEVHKMFTRNACITSSHTKHALVETHHFPPGRFKHAYNTVRTRDGKIHVFCPPQDVESELVELFRQLNEYLPQVRPDTEDVFWLSAWFHHRFVNIHPFQDGNGRVTRALVSAILGRFGFLPFHVSTEDKESYLDALTQADDGNLHPLANFFVRQQLLAHLIAKYDPAAERGPLTQFRQNVLHWVDNELPEALSRLAGTYHRVVQKVPDVPEIQLMLHDPRRLEISQSPSGSQMYFLEYGSLWPLTTDIFTAFLTERGNGGVTKICAVTAIWFSEGQSIWEQRLHSFLNTEVASFLSRK</sequence>
<dbReference type="InterPro" id="IPR036597">
    <property type="entry name" value="Fido-like_dom_sf"/>
</dbReference>
<name>A0A2H3BMY7_9AGAR</name>
<keyword evidence="2" id="KW-0067">ATP-binding</keyword>
<protein>
    <submittedName>
        <fullName evidence="4">Fic-domain-containing protein</fullName>
    </submittedName>
</protein>
<dbReference type="STRING" id="1076256.A0A2H3BMY7"/>